<gene>
    <name evidence="3" type="primary">smpB</name>
    <name evidence="4" type="ORF">CO176_01585</name>
</gene>
<comment type="subcellular location">
    <subcellularLocation>
        <location evidence="3">Cytoplasm</location>
    </subcellularLocation>
    <text evidence="3">The tmRNA-SmpB complex associates with stalled 70S ribosomes.</text>
</comment>
<dbReference type="GO" id="GO:0070930">
    <property type="term" value="P:trans-translation-dependent protein tagging"/>
    <property type="evidence" value="ECO:0007669"/>
    <property type="project" value="TreeGrafter"/>
</dbReference>
<evidence type="ECO:0000256" key="3">
    <source>
        <dbReference type="HAMAP-Rule" id="MF_00023"/>
    </source>
</evidence>
<keyword evidence="1 3" id="KW-0963">Cytoplasm</keyword>
<dbReference type="NCBIfam" id="NF003843">
    <property type="entry name" value="PRK05422.1"/>
    <property type="match status" value="1"/>
</dbReference>
<dbReference type="EMBL" id="PFWW01000034">
    <property type="protein sequence ID" value="PJA42760.1"/>
    <property type="molecule type" value="Genomic_DNA"/>
</dbReference>
<proteinExistence type="inferred from homology"/>
<organism evidence="4 5">
    <name type="scientific">Candidatus Woesebacteria bacterium CG_4_9_14_3_um_filter_39_10</name>
    <dbReference type="NCBI Taxonomy" id="1975056"/>
    <lineage>
        <taxon>Bacteria</taxon>
        <taxon>Candidatus Woeseibacteriota</taxon>
    </lineage>
</organism>
<dbReference type="PANTHER" id="PTHR30308">
    <property type="entry name" value="TMRNA-BINDING COMPONENT OF TRANS-TRANSLATION TAGGING COMPLEX"/>
    <property type="match status" value="1"/>
</dbReference>
<evidence type="ECO:0000313" key="5">
    <source>
        <dbReference type="Proteomes" id="UP000230484"/>
    </source>
</evidence>
<dbReference type="GO" id="GO:0005829">
    <property type="term" value="C:cytosol"/>
    <property type="evidence" value="ECO:0007669"/>
    <property type="project" value="TreeGrafter"/>
</dbReference>
<dbReference type="GO" id="GO:0003723">
    <property type="term" value="F:RNA binding"/>
    <property type="evidence" value="ECO:0007669"/>
    <property type="project" value="UniProtKB-UniRule"/>
</dbReference>
<dbReference type="InterPro" id="IPR000037">
    <property type="entry name" value="SsrA-bd_prot"/>
</dbReference>
<dbReference type="Pfam" id="PF01668">
    <property type="entry name" value="SmpB"/>
    <property type="match status" value="1"/>
</dbReference>
<evidence type="ECO:0000313" key="4">
    <source>
        <dbReference type="EMBL" id="PJA42760.1"/>
    </source>
</evidence>
<dbReference type="GO" id="GO:0070929">
    <property type="term" value="P:trans-translation"/>
    <property type="evidence" value="ECO:0007669"/>
    <property type="project" value="UniProtKB-UniRule"/>
</dbReference>
<comment type="function">
    <text evidence="3">Required for rescue of stalled ribosomes mediated by trans-translation. Binds to transfer-messenger RNA (tmRNA), required for stable association of tmRNA with ribosomes. tmRNA and SmpB together mimic tRNA shape, replacing the anticodon stem-loop with SmpB. tmRNA is encoded by the ssrA gene; the 2 termini fold to resemble tRNA(Ala) and it encodes a 'tag peptide', a short internal open reading frame. During trans-translation Ala-aminoacylated tmRNA acts like a tRNA, entering the A-site of stalled ribosomes, displacing the stalled mRNA. The ribosome then switches to translate the ORF on the tmRNA; the nascent peptide is terminated with the 'tag peptide' encoded by the tmRNA and targeted for degradation. The ribosome is freed to recommence translation, which seems to be the essential function of trans-translation.</text>
</comment>
<reference evidence="5" key="1">
    <citation type="submission" date="2017-09" db="EMBL/GenBank/DDBJ databases">
        <title>Depth-based differentiation of microbial function through sediment-hosted aquifers and enrichment of novel symbionts in the deep terrestrial subsurface.</title>
        <authorList>
            <person name="Probst A.J."/>
            <person name="Ladd B."/>
            <person name="Jarett J.K."/>
            <person name="Geller-Mcgrath D.E."/>
            <person name="Sieber C.M.K."/>
            <person name="Emerson J.B."/>
            <person name="Anantharaman K."/>
            <person name="Thomas B.C."/>
            <person name="Malmstrom R."/>
            <person name="Stieglmeier M."/>
            <person name="Klingl A."/>
            <person name="Woyke T."/>
            <person name="Ryan C.M."/>
            <person name="Banfield J.F."/>
        </authorList>
    </citation>
    <scope>NUCLEOTIDE SEQUENCE [LARGE SCALE GENOMIC DNA]</scope>
</reference>
<dbReference type="CDD" id="cd09294">
    <property type="entry name" value="SmpB"/>
    <property type="match status" value="1"/>
</dbReference>
<keyword evidence="2 3" id="KW-0694">RNA-binding</keyword>
<name>A0A2M7X9C1_9BACT</name>
<accession>A0A2M7X9C1</accession>
<evidence type="ECO:0000256" key="2">
    <source>
        <dbReference type="ARBA" id="ARBA00022884"/>
    </source>
</evidence>
<dbReference type="PANTHER" id="PTHR30308:SF2">
    <property type="entry name" value="SSRA-BINDING PROTEIN"/>
    <property type="match status" value="1"/>
</dbReference>
<dbReference type="Proteomes" id="UP000230484">
    <property type="component" value="Unassembled WGS sequence"/>
</dbReference>
<evidence type="ECO:0000256" key="1">
    <source>
        <dbReference type="ARBA" id="ARBA00022490"/>
    </source>
</evidence>
<dbReference type="NCBIfam" id="TIGR00086">
    <property type="entry name" value="smpB"/>
    <property type="match status" value="1"/>
</dbReference>
<protein>
    <recommendedName>
        <fullName evidence="3">SsrA-binding protein</fullName>
    </recommendedName>
    <alternativeName>
        <fullName evidence="3">Small protein B</fullName>
    </alternativeName>
</protein>
<comment type="similarity">
    <text evidence="3">Belongs to the SmpB family.</text>
</comment>
<dbReference type="HAMAP" id="MF_00023">
    <property type="entry name" value="SmpB"/>
    <property type="match status" value="1"/>
</dbReference>
<dbReference type="AlphaFoldDB" id="A0A2M7X9C1"/>
<sequence>MRIFNKKARFNYEIEAGSHTEAGLSLSGGEAKSVREKHADISDSQIRILSGEAYLINANIPVLGAKLDPTRSRKLLLHKNELISIATKVKQRKLTILPISLYNKHRLIKLELALGKPKKKFEKREQIKRRDIDRELKIENYKL</sequence>
<comment type="caution">
    <text evidence="4">The sequence shown here is derived from an EMBL/GenBank/DDBJ whole genome shotgun (WGS) entry which is preliminary data.</text>
</comment>
<dbReference type="Gene3D" id="2.40.280.10">
    <property type="match status" value="1"/>
</dbReference>
<dbReference type="SUPFAM" id="SSF74982">
    <property type="entry name" value="Small protein B (SmpB)"/>
    <property type="match status" value="1"/>
</dbReference>
<dbReference type="InterPro" id="IPR023620">
    <property type="entry name" value="SmpB"/>
</dbReference>